<accession>A0A8T5V1S4</accession>
<dbReference type="RefSeq" id="WP_223792542.1">
    <property type="nucleotide sequence ID" value="NZ_JAIOUQ010000017.1"/>
</dbReference>
<comment type="caution">
    <text evidence="1">The sequence shown here is derived from an EMBL/GenBank/DDBJ whole genome shotgun (WGS) entry which is preliminary data.</text>
</comment>
<name>A0A8T5V1S4_9EURY</name>
<organism evidence="1 2">
    <name type="scientific">Methanobacterium spitsbergense</name>
    <dbReference type="NCBI Taxonomy" id="2874285"/>
    <lineage>
        <taxon>Archaea</taxon>
        <taxon>Methanobacteriati</taxon>
        <taxon>Methanobacteriota</taxon>
        <taxon>Methanomada group</taxon>
        <taxon>Methanobacteria</taxon>
        <taxon>Methanobacteriales</taxon>
        <taxon>Methanobacteriaceae</taxon>
        <taxon>Methanobacterium</taxon>
    </lineage>
</organism>
<sequence>MGLQPFNGHEIAIEVTATEVIPAYAIVKFNASDKTKVDLATAGDIPLGVAIPHPDEMMPDGNGGLIKRTGYQIGERVTIYDSGTVFVKCGVANVTAGDKCVPMAGGLGAKLATDTFTDAAIATHDDAKINAAINGLIDEVQAAATAKDTVLGKYLVTGVITDLIPVRIKI</sequence>
<dbReference type="AlphaFoldDB" id="A0A8T5V1S4"/>
<protein>
    <submittedName>
        <fullName evidence="1">Uncharacterized protein</fullName>
    </submittedName>
</protein>
<evidence type="ECO:0000313" key="1">
    <source>
        <dbReference type="EMBL" id="MBZ2167003.1"/>
    </source>
</evidence>
<reference evidence="2" key="1">
    <citation type="journal article" date="2022" name="Microbiol. Resour. Announc.">
        <title>Draft Genome Sequence of a Methanogenic Archaeon from West Spitsbergen Permafrost.</title>
        <authorList>
            <person name="Trubitsyn V."/>
            <person name="Rivkina E."/>
            <person name="Shcherbakova V."/>
        </authorList>
    </citation>
    <scope>NUCLEOTIDE SEQUENCE [LARGE SCALE GENOMIC DNA]</scope>
    <source>
        <strain evidence="2">VT</strain>
    </source>
</reference>
<dbReference type="EMBL" id="JAIOUQ010000017">
    <property type="protein sequence ID" value="MBZ2167003.1"/>
    <property type="molecule type" value="Genomic_DNA"/>
</dbReference>
<gene>
    <name evidence="1" type="ORF">K8N75_13240</name>
</gene>
<proteinExistence type="predicted"/>
<keyword evidence="2" id="KW-1185">Reference proteome</keyword>
<evidence type="ECO:0000313" key="2">
    <source>
        <dbReference type="Proteomes" id="UP000825933"/>
    </source>
</evidence>
<dbReference type="Proteomes" id="UP000825933">
    <property type="component" value="Unassembled WGS sequence"/>
</dbReference>